<keyword evidence="2" id="KW-1185">Reference proteome</keyword>
<protein>
    <submittedName>
        <fullName evidence="1">Uncharacterized protein</fullName>
    </submittedName>
</protein>
<dbReference type="Proteomes" id="UP000708208">
    <property type="component" value="Unassembled WGS sequence"/>
</dbReference>
<sequence>PIPSDNIWEKETFKEYLKVIGKEDK</sequence>
<proteinExistence type="predicted"/>
<dbReference type="AlphaFoldDB" id="A0A8J2NVZ3"/>
<reference evidence="1" key="1">
    <citation type="submission" date="2021-06" db="EMBL/GenBank/DDBJ databases">
        <authorList>
            <person name="Hodson N. C."/>
            <person name="Mongue J. A."/>
            <person name="Jaron S. K."/>
        </authorList>
    </citation>
    <scope>NUCLEOTIDE SEQUENCE</scope>
</reference>
<evidence type="ECO:0000313" key="2">
    <source>
        <dbReference type="Proteomes" id="UP000708208"/>
    </source>
</evidence>
<evidence type="ECO:0000313" key="1">
    <source>
        <dbReference type="EMBL" id="CAG7728538.1"/>
    </source>
</evidence>
<feature type="non-terminal residue" evidence="1">
    <location>
        <position position="1"/>
    </location>
</feature>
<name>A0A8J2NVZ3_9HEXA</name>
<organism evidence="1 2">
    <name type="scientific">Allacma fusca</name>
    <dbReference type="NCBI Taxonomy" id="39272"/>
    <lineage>
        <taxon>Eukaryota</taxon>
        <taxon>Metazoa</taxon>
        <taxon>Ecdysozoa</taxon>
        <taxon>Arthropoda</taxon>
        <taxon>Hexapoda</taxon>
        <taxon>Collembola</taxon>
        <taxon>Symphypleona</taxon>
        <taxon>Sminthuridae</taxon>
        <taxon>Allacma</taxon>
    </lineage>
</organism>
<feature type="non-terminal residue" evidence="1">
    <location>
        <position position="25"/>
    </location>
</feature>
<dbReference type="EMBL" id="CAJVCH010165005">
    <property type="protein sequence ID" value="CAG7728538.1"/>
    <property type="molecule type" value="Genomic_DNA"/>
</dbReference>
<gene>
    <name evidence="1" type="ORF">AFUS01_LOCUS17308</name>
</gene>
<accession>A0A8J2NVZ3</accession>
<comment type="caution">
    <text evidence="1">The sequence shown here is derived from an EMBL/GenBank/DDBJ whole genome shotgun (WGS) entry which is preliminary data.</text>
</comment>